<keyword evidence="2" id="KW-1185">Reference proteome</keyword>
<evidence type="ECO:0000313" key="1">
    <source>
        <dbReference type="EMBL" id="MEQ2236848.1"/>
    </source>
</evidence>
<dbReference type="Proteomes" id="UP001482620">
    <property type="component" value="Unassembled WGS sequence"/>
</dbReference>
<sequence>MVWLDVVFCFSESFGVPELPPDVDGDHILITFQQTLPGGRGRAHEAVMIDYPRSRVVRQYSPRRPPSVFDCPSNRVSQTTCHLVYRFPPW</sequence>
<dbReference type="EMBL" id="JAHRIQ010047885">
    <property type="protein sequence ID" value="MEQ2236848.1"/>
    <property type="molecule type" value="Genomic_DNA"/>
</dbReference>
<comment type="caution">
    <text evidence="1">The sequence shown here is derived from an EMBL/GenBank/DDBJ whole genome shotgun (WGS) entry which is preliminary data.</text>
</comment>
<reference evidence="1 2" key="1">
    <citation type="submission" date="2021-06" db="EMBL/GenBank/DDBJ databases">
        <authorList>
            <person name="Palmer J.M."/>
        </authorList>
    </citation>
    <scope>NUCLEOTIDE SEQUENCE [LARGE SCALE GENOMIC DNA]</scope>
    <source>
        <strain evidence="2">if_2019</strain>
        <tissue evidence="1">Muscle</tissue>
    </source>
</reference>
<name>A0ABV0TY43_9TELE</name>
<evidence type="ECO:0000313" key="2">
    <source>
        <dbReference type="Proteomes" id="UP001482620"/>
    </source>
</evidence>
<proteinExistence type="predicted"/>
<organism evidence="1 2">
    <name type="scientific">Ilyodon furcidens</name>
    <name type="common">goldbreast splitfin</name>
    <dbReference type="NCBI Taxonomy" id="33524"/>
    <lineage>
        <taxon>Eukaryota</taxon>
        <taxon>Metazoa</taxon>
        <taxon>Chordata</taxon>
        <taxon>Craniata</taxon>
        <taxon>Vertebrata</taxon>
        <taxon>Euteleostomi</taxon>
        <taxon>Actinopterygii</taxon>
        <taxon>Neopterygii</taxon>
        <taxon>Teleostei</taxon>
        <taxon>Neoteleostei</taxon>
        <taxon>Acanthomorphata</taxon>
        <taxon>Ovalentaria</taxon>
        <taxon>Atherinomorphae</taxon>
        <taxon>Cyprinodontiformes</taxon>
        <taxon>Goodeidae</taxon>
        <taxon>Ilyodon</taxon>
    </lineage>
</organism>
<evidence type="ECO:0008006" key="3">
    <source>
        <dbReference type="Google" id="ProtNLM"/>
    </source>
</evidence>
<protein>
    <recommendedName>
        <fullName evidence="3">Secreted protein</fullName>
    </recommendedName>
</protein>
<accession>A0ABV0TY43</accession>
<gene>
    <name evidence="1" type="ORF">ILYODFUR_016777</name>
</gene>